<dbReference type="PANTHER" id="PTHR12126">
    <property type="entry name" value="NADH-UBIQUINONE OXIDOREDUCTASE 39 KDA SUBUNIT-RELATED"/>
    <property type="match status" value="1"/>
</dbReference>
<dbReference type="RefSeq" id="WP_072427782.1">
    <property type="nucleotide sequence ID" value="NZ_FPKR01000004.1"/>
</dbReference>
<name>A0A1K2HCG0_9NEIS</name>
<protein>
    <submittedName>
        <fullName evidence="2">NADH dehydrogenase</fullName>
    </submittedName>
</protein>
<dbReference type="Pfam" id="PF13460">
    <property type="entry name" value="NAD_binding_10"/>
    <property type="match status" value="1"/>
</dbReference>
<dbReference type="AlphaFoldDB" id="A0A1K2HCG0"/>
<dbReference type="InterPro" id="IPR051207">
    <property type="entry name" value="ComplexI_NDUFA9_subunit"/>
</dbReference>
<feature type="domain" description="NAD(P)-binding" evidence="1">
    <location>
        <begin position="13"/>
        <end position="153"/>
    </location>
</feature>
<dbReference type="GO" id="GO:0044877">
    <property type="term" value="F:protein-containing complex binding"/>
    <property type="evidence" value="ECO:0007669"/>
    <property type="project" value="TreeGrafter"/>
</dbReference>
<dbReference type="CDD" id="cd05271">
    <property type="entry name" value="NDUFA9_like_SDR_a"/>
    <property type="match status" value="1"/>
</dbReference>
<dbReference type="SUPFAM" id="SSF51735">
    <property type="entry name" value="NAD(P)-binding Rossmann-fold domains"/>
    <property type="match status" value="1"/>
</dbReference>
<evidence type="ECO:0000259" key="1">
    <source>
        <dbReference type="Pfam" id="PF13460"/>
    </source>
</evidence>
<dbReference type="OrthoDB" id="5292533at2"/>
<organism evidence="2 3">
    <name type="scientific">Chitinimonas taiwanensis DSM 18899</name>
    <dbReference type="NCBI Taxonomy" id="1121279"/>
    <lineage>
        <taxon>Bacteria</taxon>
        <taxon>Pseudomonadati</taxon>
        <taxon>Pseudomonadota</taxon>
        <taxon>Betaproteobacteria</taxon>
        <taxon>Neisseriales</taxon>
        <taxon>Chitinibacteraceae</taxon>
        <taxon>Chitinimonas</taxon>
    </lineage>
</organism>
<dbReference type="InterPro" id="IPR016040">
    <property type="entry name" value="NAD(P)-bd_dom"/>
</dbReference>
<accession>A0A1K2HCG0</accession>
<dbReference type="Gene3D" id="3.40.50.720">
    <property type="entry name" value="NAD(P)-binding Rossmann-like Domain"/>
    <property type="match status" value="1"/>
</dbReference>
<sequence length="316" mass="34363">MPIARTAPILVIGGTGFIGQSLVERLVSRGHTVTLPCRDREKVRQNLIPLPGVTVLSADVHDPHVLAELVPSHAAVINLVGILHGSPAAFRRAHVELSDKIMAAMQQAGVRRYLHMSALGANPQGPSQYQQSKGEAEAHVRASKLAWTIFRPSLVFGPGTCFLSMFADLLKLAPLVPLAGAQTRMQPVWVEDVSRAFVRALEDDSLIQQSLNLVGPTVYSMQELVRYVGRTAGTPRPVFGIPDWAGQLQAALLSVLPNPPLTRDNLTSLKVDNIDPAGFPAQLGWQPTALEAIAPVMLARGRARDRYLALRQQHRH</sequence>
<gene>
    <name evidence="2" type="ORF">SAMN02745887_01252</name>
</gene>
<dbReference type="Proteomes" id="UP000186513">
    <property type="component" value="Unassembled WGS sequence"/>
</dbReference>
<reference evidence="2 3" key="1">
    <citation type="submission" date="2016-11" db="EMBL/GenBank/DDBJ databases">
        <authorList>
            <person name="Jaros S."/>
            <person name="Januszkiewicz K."/>
            <person name="Wedrychowicz H."/>
        </authorList>
    </citation>
    <scope>NUCLEOTIDE SEQUENCE [LARGE SCALE GENOMIC DNA]</scope>
    <source>
        <strain evidence="2 3">DSM 18899</strain>
    </source>
</reference>
<proteinExistence type="predicted"/>
<dbReference type="PANTHER" id="PTHR12126:SF11">
    <property type="entry name" value="NADH DEHYDROGENASE [UBIQUINONE] 1 ALPHA SUBCOMPLEX SUBUNIT 9, MITOCHONDRIAL"/>
    <property type="match status" value="1"/>
</dbReference>
<dbReference type="STRING" id="1121279.SAMN02745887_01252"/>
<keyword evidence="3" id="KW-1185">Reference proteome</keyword>
<evidence type="ECO:0000313" key="2">
    <source>
        <dbReference type="EMBL" id="SFZ74438.1"/>
    </source>
</evidence>
<evidence type="ECO:0000313" key="3">
    <source>
        <dbReference type="Proteomes" id="UP000186513"/>
    </source>
</evidence>
<dbReference type="EMBL" id="FPKR01000004">
    <property type="protein sequence ID" value="SFZ74438.1"/>
    <property type="molecule type" value="Genomic_DNA"/>
</dbReference>
<dbReference type="InterPro" id="IPR036291">
    <property type="entry name" value="NAD(P)-bd_dom_sf"/>
</dbReference>